<evidence type="ECO:0000313" key="2">
    <source>
        <dbReference type="EMBL" id="KNC29112.1"/>
    </source>
</evidence>
<keyword evidence="3" id="KW-1185">Reference proteome</keyword>
<sequence length="217" mass="25395">MKKEEKIIEFVRDNPALWNKYDIDFKNTKLKDKKWNKIATSLGIPEDAAKKRWKTIRDRYFRISKLEEYALLNQQGHVTKYKYADMLGFLKGNSTQNKRSSLNNSSDDSNNLNLNTHEFLMETEENSIKYEYIDGIEETPNESHNNSSIVEPLDNSFQRENEKIETKPAISNNNSPAHLFMMSLALQIDRANLSIDSFLNLQIKMLQLVKDEIKQQK</sequence>
<dbReference type="PROSITE" id="PS51029">
    <property type="entry name" value="MADF"/>
    <property type="match status" value="1"/>
</dbReference>
<dbReference type="Proteomes" id="UP000037069">
    <property type="component" value="Unassembled WGS sequence"/>
</dbReference>
<protein>
    <recommendedName>
        <fullName evidence="1">MADF domain-containing protein</fullName>
    </recommendedName>
</protein>
<dbReference type="InterPro" id="IPR039353">
    <property type="entry name" value="TF_Adf1"/>
</dbReference>
<dbReference type="PANTHER" id="PTHR12243:SF67">
    <property type="entry name" value="COREPRESSOR OF PANGOLIN, ISOFORM A-RELATED"/>
    <property type="match status" value="1"/>
</dbReference>
<dbReference type="OMA" id="NLNTHEF"/>
<dbReference type="OrthoDB" id="6081971at2759"/>
<comment type="caution">
    <text evidence="2">The sequence shown here is derived from an EMBL/GenBank/DDBJ whole genome shotgun (WGS) entry which is preliminary data.</text>
</comment>
<accession>A0A0L0CA34</accession>
<name>A0A0L0CA34_LUCCU</name>
<proteinExistence type="predicted"/>
<dbReference type="SMART" id="SM00595">
    <property type="entry name" value="MADF"/>
    <property type="match status" value="1"/>
</dbReference>
<dbReference type="EMBL" id="JRES01000692">
    <property type="protein sequence ID" value="KNC29112.1"/>
    <property type="molecule type" value="Genomic_DNA"/>
</dbReference>
<dbReference type="AlphaFoldDB" id="A0A0L0CA34"/>
<reference evidence="2 3" key="1">
    <citation type="journal article" date="2015" name="Nat. Commun.">
        <title>Lucilia cuprina genome unlocks parasitic fly biology to underpin future interventions.</title>
        <authorList>
            <person name="Anstead C.A."/>
            <person name="Korhonen P.K."/>
            <person name="Young N.D."/>
            <person name="Hall R.S."/>
            <person name="Jex A.R."/>
            <person name="Murali S.C."/>
            <person name="Hughes D.S."/>
            <person name="Lee S.F."/>
            <person name="Perry T."/>
            <person name="Stroehlein A.J."/>
            <person name="Ansell B.R."/>
            <person name="Breugelmans B."/>
            <person name="Hofmann A."/>
            <person name="Qu J."/>
            <person name="Dugan S."/>
            <person name="Lee S.L."/>
            <person name="Chao H."/>
            <person name="Dinh H."/>
            <person name="Han Y."/>
            <person name="Doddapaneni H.V."/>
            <person name="Worley K.C."/>
            <person name="Muzny D.M."/>
            <person name="Ioannidis P."/>
            <person name="Waterhouse R.M."/>
            <person name="Zdobnov E.M."/>
            <person name="James P.J."/>
            <person name="Bagnall N.H."/>
            <person name="Kotze A.C."/>
            <person name="Gibbs R.A."/>
            <person name="Richards S."/>
            <person name="Batterham P."/>
            <person name="Gasser R.B."/>
        </authorList>
    </citation>
    <scope>NUCLEOTIDE SEQUENCE [LARGE SCALE GENOMIC DNA]</scope>
    <source>
        <strain evidence="2 3">LS</strain>
        <tissue evidence="2">Full body</tissue>
    </source>
</reference>
<evidence type="ECO:0000313" key="3">
    <source>
        <dbReference type="Proteomes" id="UP000037069"/>
    </source>
</evidence>
<dbReference type="PANTHER" id="PTHR12243">
    <property type="entry name" value="MADF DOMAIN TRANSCRIPTION FACTOR"/>
    <property type="match status" value="1"/>
</dbReference>
<dbReference type="Pfam" id="PF10545">
    <property type="entry name" value="MADF_DNA_bdg"/>
    <property type="match status" value="1"/>
</dbReference>
<feature type="domain" description="MADF" evidence="1">
    <location>
        <begin position="6"/>
        <end position="95"/>
    </location>
</feature>
<gene>
    <name evidence="2" type="ORF">FF38_14524</name>
</gene>
<dbReference type="InterPro" id="IPR006578">
    <property type="entry name" value="MADF-dom"/>
</dbReference>
<evidence type="ECO:0000259" key="1">
    <source>
        <dbReference type="PROSITE" id="PS51029"/>
    </source>
</evidence>
<organism evidence="2 3">
    <name type="scientific">Lucilia cuprina</name>
    <name type="common">Green bottle fly</name>
    <name type="synonym">Australian sheep blowfly</name>
    <dbReference type="NCBI Taxonomy" id="7375"/>
    <lineage>
        <taxon>Eukaryota</taxon>
        <taxon>Metazoa</taxon>
        <taxon>Ecdysozoa</taxon>
        <taxon>Arthropoda</taxon>
        <taxon>Hexapoda</taxon>
        <taxon>Insecta</taxon>
        <taxon>Pterygota</taxon>
        <taxon>Neoptera</taxon>
        <taxon>Endopterygota</taxon>
        <taxon>Diptera</taxon>
        <taxon>Brachycera</taxon>
        <taxon>Muscomorpha</taxon>
        <taxon>Oestroidea</taxon>
        <taxon>Calliphoridae</taxon>
        <taxon>Luciliinae</taxon>
        <taxon>Lucilia</taxon>
    </lineage>
</organism>